<dbReference type="Pfam" id="PF00753">
    <property type="entry name" value="Lactamase_B"/>
    <property type="match status" value="1"/>
</dbReference>
<dbReference type="GO" id="GO:0046872">
    <property type="term" value="F:metal ion binding"/>
    <property type="evidence" value="ECO:0007669"/>
    <property type="project" value="UniProtKB-KW"/>
</dbReference>
<dbReference type="AlphaFoldDB" id="A0AAU6PI08"/>
<dbReference type="SMART" id="SM00849">
    <property type="entry name" value="Lactamase_B"/>
    <property type="match status" value="1"/>
</dbReference>
<evidence type="ECO:0000256" key="1">
    <source>
        <dbReference type="ARBA" id="ARBA00001947"/>
    </source>
</evidence>
<reference evidence="6" key="1">
    <citation type="submission" date="2023-10" db="EMBL/GenBank/DDBJ databases">
        <title>The first scallop-associated chemosynthetic bacterial symbiont.</title>
        <authorList>
            <person name="Lin Y.-T."/>
            <person name="Sun J."/>
            <person name="Ip J.C.-H."/>
            <person name="He X."/>
            <person name="Gao Z.-M."/>
            <person name="Perez M."/>
            <person name="Xu T."/>
            <person name="Qian P.-Y."/>
            <person name="Qiu J.-W."/>
        </authorList>
    </citation>
    <scope>NUCLEOTIDE SEQUENCE</scope>
    <source>
        <strain evidence="6">Gill1</strain>
    </source>
</reference>
<name>A0AAU6PI08_9GAMM</name>
<gene>
    <name evidence="6" type="primary">pksB</name>
    <name evidence="6" type="ORF">Ctma_1381</name>
</gene>
<dbReference type="EMBL" id="CP138327">
    <property type="protein sequence ID" value="WXU00655.1"/>
    <property type="molecule type" value="Genomic_DNA"/>
</dbReference>
<dbReference type="PANTHER" id="PTHR46233:SF3">
    <property type="entry name" value="HYDROXYACYLGLUTATHIONE HYDROLASE GLOC"/>
    <property type="match status" value="1"/>
</dbReference>
<protein>
    <submittedName>
        <fullName evidence="6">Polyketide biosynthesis zinc-dependent hydrolase PksB</fullName>
        <ecNumber evidence="6">3.-.-.-</ecNumber>
    </submittedName>
</protein>
<evidence type="ECO:0000259" key="5">
    <source>
        <dbReference type="SMART" id="SM00849"/>
    </source>
</evidence>
<dbReference type="InterPro" id="IPR001279">
    <property type="entry name" value="Metallo-B-lactamas"/>
</dbReference>
<keyword evidence="2" id="KW-0479">Metal-binding</keyword>
<evidence type="ECO:0000256" key="4">
    <source>
        <dbReference type="ARBA" id="ARBA00022833"/>
    </source>
</evidence>
<dbReference type="PANTHER" id="PTHR46233">
    <property type="entry name" value="HYDROXYACYLGLUTATHIONE HYDROLASE GLOC"/>
    <property type="match status" value="1"/>
</dbReference>
<dbReference type="SUPFAM" id="SSF56281">
    <property type="entry name" value="Metallo-hydrolase/oxidoreductase"/>
    <property type="match status" value="1"/>
</dbReference>
<dbReference type="InterPro" id="IPR036866">
    <property type="entry name" value="RibonucZ/Hydroxyglut_hydro"/>
</dbReference>
<evidence type="ECO:0000313" key="6">
    <source>
        <dbReference type="EMBL" id="WXU00655.1"/>
    </source>
</evidence>
<dbReference type="InterPro" id="IPR051453">
    <property type="entry name" value="MBL_Glyoxalase_II"/>
</dbReference>
<dbReference type="GO" id="GO:0016787">
    <property type="term" value="F:hydrolase activity"/>
    <property type="evidence" value="ECO:0007669"/>
    <property type="project" value="UniProtKB-KW"/>
</dbReference>
<evidence type="ECO:0000256" key="3">
    <source>
        <dbReference type="ARBA" id="ARBA00022801"/>
    </source>
</evidence>
<feature type="domain" description="Metallo-beta-lactamase" evidence="5">
    <location>
        <begin position="22"/>
        <end position="183"/>
    </location>
</feature>
<accession>A0AAU6PI08</accession>
<dbReference type="Gene3D" id="3.60.15.10">
    <property type="entry name" value="Ribonuclease Z/Hydroxyacylglutathione hydrolase-like"/>
    <property type="match status" value="1"/>
</dbReference>
<keyword evidence="4" id="KW-0862">Zinc</keyword>
<keyword evidence="3 6" id="KW-0378">Hydrolase</keyword>
<proteinExistence type="predicted"/>
<organism evidence="6">
    <name type="scientific">Catillopecten margaritatus gill symbiont</name>
    <dbReference type="NCBI Taxonomy" id="3083288"/>
    <lineage>
        <taxon>Bacteria</taxon>
        <taxon>Pseudomonadati</taxon>
        <taxon>Pseudomonadota</taxon>
        <taxon>Gammaproteobacteria</taxon>
        <taxon>sulfur-oxidizing symbionts</taxon>
    </lineage>
</organism>
<dbReference type="EC" id="3.-.-.-" evidence="6"/>
<comment type="cofactor">
    <cofactor evidence="1">
        <name>Zn(2+)</name>
        <dbReference type="ChEBI" id="CHEBI:29105"/>
    </cofactor>
</comment>
<sequence>MLKTYTEQTFTLEIFYHRGALENSIHFIFDHASKKCAIIDPAWEADLFIQHITDKGYTLTDIWLTHWHPDHTNAADELVDKTGAKITVGVNELPWLNVAHEVQTVEDGEVVRLGDTMATIINTPGHTAGGICYSLDGHLIVGDTLFVYGAGHCSLPGANVREFYQSMQRLKQVDDNAMLHCGHDYGCKIETTMGEQKAGNAWLVIDDEEDFVKFVEGMSQGLVSYPTDALTKIEIQAML</sequence>
<evidence type="ECO:0000256" key="2">
    <source>
        <dbReference type="ARBA" id="ARBA00022723"/>
    </source>
</evidence>